<dbReference type="STRING" id="9402.L5KF33"/>
<feature type="compositionally biased region" description="Low complexity" evidence="1">
    <location>
        <begin position="146"/>
        <end position="167"/>
    </location>
</feature>
<dbReference type="Proteomes" id="UP000010552">
    <property type="component" value="Unassembled WGS sequence"/>
</dbReference>
<dbReference type="InParanoid" id="L5KF33"/>
<feature type="region of interest" description="Disordered" evidence="1">
    <location>
        <begin position="129"/>
        <end position="203"/>
    </location>
</feature>
<feature type="compositionally biased region" description="Low complexity" evidence="1">
    <location>
        <begin position="129"/>
        <end position="138"/>
    </location>
</feature>
<evidence type="ECO:0000313" key="3">
    <source>
        <dbReference type="Proteomes" id="UP000010552"/>
    </source>
</evidence>
<proteinExistence type="predicted"/>
<sequence length="203" mass="22449">MTLLSGLSAQGGDFTDRGSSLPSRASTADSFQEPLSVLRGGAVGRWFPALWSGSLFAAVSWRAAPAVLLFVWQSHRELALKSFLSKIYQSTGNLENRNEVFSLVLSQGKVLAQMPPQYGQQGVSGYCQQGQQPYYNQQPQPPHLPPQAQYLPPQSQQRYQPQQDMSQEGYGTRSQPSLAPGKPNHEDLNLIQQERPSSLPVRH</sequence>
<protein>
    <submittedName>
        <fullName evidence="2">AT-rich interactive domain-containing protein 1B</fullName>
    </submittedName>
</protein>
<keyword evidence="3" id="KW-1185">Reference proteome</keyword>
<dbReference type="AlphaFoldDB" id="L5KF33"/>
<organism evidence="2 3">
    <name type="scientific">Pteropus alecto</name>
    <name type="common">Black flying fox</name>
    <dbReference type="NCBI Taxonomy" id="9402"/>
    <lineage>
        <taxon>Eukaryota</taxon>
        <taxon>Metazoa</taxon>
        <taxon>Chordata</taxon>
        <taxon>Craniata</taxon>
        <taxon>Vertebrata</taxon>
        <taxon>Euteleostomi</taxon>
        <taxon>Mammalia</taxon>
        <taxon>Eutheria</taxon>
        <taxon>Laurasiatheria</taxon>
        <taxon>Chiroptera</taxon>
        <taxon>Yinpterochiroptera</taxon>
        <taxon>Pteropodoidea</taxon>
        <taxon>Pteropodidae</taxon>
        <taxon>Pteropodinae</taxon>
        <taxon>Pteropus</taxon>
    </lineage>
</organism>
<evidence type="ECO:0000256" key="1">
    <source>
        <dbReference type="SAM" id="MobiDB-lite"/>
    </source>
</evidence>
<reference evidence="3" key="1">
    <citation type="journal article" date="2013" name="Science">
        <title>Comparative analysis of bat genomes provides insight into the evolution of flight and immunity.</title>
        <authorList>
            <person name="Zhang G."/>
            <person name="Cowled C."/>
            <person name="Shi Z."/>
            <person name="Huang Z."/>
            <person name="Bishop-Lilly K.A."/>
            <person name="Fang X."/>
            <person name="Wynne J.W."/>
            <person name="Xiong Z."/>
            <person name="Baker M.L."/>
            <person name="Zhao W."/>
            <person name="Tachedjian M."/>
            <person name="Zhu Y."/>
            <person name="Zhou P."/>
            <person name="Jiang X."/>
            <person name="Ng J."/>
            <person name="Yang L."/>
            <person name="Wu L."/>
            <person name="Xiao J."/>
            <person name="Feng Y."/>
            <person name="Chen Y."/>
            <person name="Sun X."/>
            <person name="Zhang Y."/>
            <person name="Marsh G.A."/>
            <person name="Crameri G."/>
            <person name="Broder C.C."/>
            <person name="Frey K.G."/>
            <person name="Wang L.F."/>
            <person name="Wang J."/>
        </authorList>
    </citation>
    <scope>NUCLEOTIDE SEQUENCE [LARGE SCALE GENOMIC DNA]</scope>
</reference>
<evidence type="ECO:0000313" key="2">
    <source>
        <dbReference type="EMBL" id="ELK09922.1"/>
    </source>
</evidence>
<gene>
    <name evidence="2" type="ORF">PAL_GLEAN10013164</name>
</gene>
<dbReference type="EMBL" id="KB030789">
    <property type="protein sequence ID" value="ELK09922.1"/>
    <property type="molecule type" value="Genomic_DNA"/>
</dbReference>
<accession>L5KF33</accession>
<name>L5KF33_PTEAL</name>